<dbReference type="OrthoDB" id="9766983at2"/>
<reference evidence="2 3" key="1">
    <citation type="submission" date="2013-09" db="EMBL/GenBank/DDBJ databases">
        <title>Whole genome shotgun sequence of Novosphingobium tardaugens NBRC 16725.</title>
        <authorList>
            <person name="Isaki S."/>
            <person name="Hosoyama A."/>
            <person name="Tsuchikane K."/>
            <person name="Katsumata H."/>
            <person name="Ando Y."/>
            <person name="Yamazaki S."/>
            <person name="Fujita N."/>
        </authorList>
    </citation>
    <scope>NUCLEOTIDE SEQUENCE [LARGE SCALE GENOMIC DNA]</scope>
    <source>
        <strain evidence="2 3">NBRC 16725</strain>
    </source>
</reference>
<organism evidence="2 3">
    <name type="scientific">Caenibius tardaugens NBRC 16725</name>
    <dbReference type="NCBI Taxonomy" id="1219035"/>
    <lineage>
        <taxon>Bacteria</taxon>
        <taxon>Pseudomonadati</taxon>
        <taxon>Pseudomonadota</taxon>
        <taxon>Alphaproteobacteria</taxon>
        <taxon>Sphingomonadales</taxon>
        <taxon>Erythrobacteraceae</taxon>
        <taxon>Caenibius</taxon>
    </lineage>
</organism>
<dbReference type="eggNOG" id="COG3653">
    <property type="taxonomic scope" value="Bacteria"/>
</dbReference>
<dbReference type="PANTHER" id="PTHR11647">
    <property type="entry name" value="HYDRANTOINASE/DIHYDROPYRIMIDINASE FAMILY MEMBER"/>
    <property type="match status" value="1"/>
</dbReference>
<dbReference type="Gene3D" id="3.20.20.140">
    <property type="entry name" value="Metal-dependent hydrolases"/>
    <property type="match status" value="2"/>
</dbReference>
<dbReference type="KEGG" id="ntd:EGO55_10925"/>
<keyword evidence="3" id="KW-1185">Reference proteome</keyword>
<dbReference type="PANTHER" id="PTHR11647:SF1">
    <property type="entry name" value="COLLAPSIN RESPONSE MEDIATOR PROTEIN"/>
    <property type="match status" value="1"/>
</dbReference>
<evidence type="ECO:0000313" key="3">
    <source>
        <dbReference type="Proteomes" id="UP000016568"/>
    </source>
</evidence>
<gene>
    <name evidence="2" type="ORF">NT2_12_00570</name>
</gene>
<accession>U3A7S0</accession>
<evidence type="ECO:0000313" key="2">
    <source>
        <dbReference type="EMBL" id="GAD50793.1"/>
    </source>
</evidence>
<name>U3A7S0_9SPHN</name>
<comment type="caution">
    <text evidence="2">The sequence shown here is derived from an EMBL/GenBank/DDBJ whole genome shotgun (WGS) entry which is preliminary data.</text>
</comment>
<dbReference type="Gene3D" id="2.30.40.10">
    <property type="entry name" value="Urease, subunit C, domain 1"/>
    <property type="match status" value="1"/>
</dbReference>
<dbReference type="InterPro" id="IPR013108">
    <property type="entry name" value="Amidohydro_3"/>
</dbReference>
<dbReference type="Pfam" id="PF07969">
    <property type="entry name" value="Amidohydro_3"/>
    <property type="match status" value="1"/>
</dbReference>
<dbReference type="InterPro" id="IPR011059">
    <property type="entry name" value="Metal-dep_hydrolase_composite"/>
</dbReference>
<dbReference type="CDD" id="cd01297">
    <property type="entry name" value="D-aminoacylase"/>
    <property type="match status" value="1"/>
</dbReference>
<sequence>MSAYDLVIRGGLIVDGSGGEPFLGDVAVREGRIAAVGQGLDKGAQEIDATGKVVTPGFVDVHTHYDGHVTWEQRLKPSSFHGITTAVIGNCGVGFAPCRPGERDTLIRLMEGVEDIPFPVLATGLPWTWETYPEYLDFLASRTFDMDVACYVPHAALRVYVMGERGANREQATAEDIAEMRALFGEALDKGAIGIGTSRTLFHRSSDGKPIPTLEAGEAELLGFADEMRQRGKGVFQIVEDMQLPETTLHNVISIAERSQRPVTFTIGTPNDGPQVWRRHLGDLEAANDRGLTVRGQVLPRGVGMMLGHQLTLNPFYSTPTYTALAPLPLPERLVELRKPAVKATILSESLDPDAASMLGRMVRQFGTMFELGNPPNYEQPPENSIAARAAHEGRSPEDLAYDLLLQPDAMLYLAMANFTDGNLDSVGELMRHRDVVPGLGDGGAHCGTICDGSYSTYMLMHWVRDRGDGRVSLADAVRWLSHDTATLMGLDDRGLIAPGLRADINVIDLDALYLHAPEVTHDLPGGMPRLVQRAEGYAATIVHGTPVYRDGQPTGDLPGRLIRAGAA</sequence>
<evidence type="ECO:0000259" key="1">
    <source>
        <dbReference type="Pfam" id="PF07969"/>
    </source>
</evidence>
<proteinExistence type="predicted"/>
<dbReference type="InterPro" id="IPR032466">
    <property type="entry name" value="Metal_Hydrolase"/>
</dbReference>
<keyword evidence="2" id="KW-0378">Hydrolase</keyword>
<dbReference type="GO" id="GO:0016812">
    <property type="term" value="F:hydrolase activity, acting on carbon-nitrogen (but not peptide) bonds, in cyclic amides"/>
    <property type="evidence" value="ECO:0007669"/>
    <property type="project" value="TreeGrafter"/>
</dbReference>
<dbReference type="SUPFAM" id="SSF51556">
    <property type="entry name" value="Metallo-dependent hydrolases"/>
    <property type="match status" value="1"/>
</dbReference>
<dbReference type="RefSeq" id="WP_021691611.1">
    <property type="nucleotide sequence ID" value="NZ_BASZ01000012.1"/>
</dbReference>
<dbReference type="EMBL" id="BASZ01000012">
    <property type="protein sequence ID" value="GAD50793.1"/>
    <property type="molecule type" value="Genomic_DNA"/>
</dbReference>
<dbReference type="AlphaFoldDB" id="U3A7S0"/>
<dbReference type="Proteomes" id="UP000016568">
    <property type="component" value="Unassembled WGS sequence"/>
</dbReference>
<dbReference type="SUPFAM" id="SSF51338">
    <property type="entry name" value="Composite domain of metallo-dependent hydrolases"/>
    <property type="match status" value="1"/>
</dbReference>
<feature type="domain" description="Amidohydrolase 3" evidence="1">
    <location>
        <begin position="45"/>
        <end position="549"/>
    </location>
</feature>
<dbReference type="InterPro" id="IPR050378">
    <property type="entry name" value="Metallo-dep_Hydrolases_sf"/>
</dbReference>
<protein>
    <submittedName>
        <fullName evidence="2">Putative hydrolase</fullName>
    </submittedName>
</protein>
<dbReference type="GO" id="GO:0005829">
    <property type="term" value="C:cytosol"/>
    <property type="evidence" value="ECO:0007669"/>
    <property type="project" value="TreeGrafter"/>
</dbReference>